<comment type="subcellular location">
    <subcellularLocation>
        <location evidence="1">Virion</location>
    </subcellularLocation>
</comment>
<dbReference type="Proteomes" id="UP000014736">
    <property type="component" value="Segment"/>
</dbReference>
<dbReference type="GeneID" id="16881426"/>
<dbReference type="InterPro" id="IPR011050">
    <property type="entry name" value="Pectin_lyase_fold/virulence"/>
</dbReference>
<evidence type="ECO:0000313" key="3">
    <source>
        <dbReference type="EMBL" id="AGO49696.1"/>
    </source>
</evidence>
<dbReference type="GO" id="GO:0016829">
    <property type="term" value="F:lyase activity"/>
    <property type="evidence" value="ECO:0007669"/>
    <property type="project" value="UniProtKB-KW"/>
</dbReference>
<dbReference type="OrthoDB" id="444at10239"/>
<dbReference type="GO" id="GO:0051701">
    <property type="term" value="P:biological process involved in interaction with host"/>
    <property type="evidence" value="ECO:0007669"/>
    <property type="project" value="UniProtKB-ARBA"/>
</dbReference>
<proteinExistence type="predicted"/>
<evidence type="ECO:0000313" key="4">
    <source>
        <dbReference type="Proteomes" id="UP000014736"/>
    </source>
</evidence>
<sequence length="777" mass="84547">MKKTIYILSILLLTISGVSAQTVIKIKQPNPQQITIADDSIKLNGSTSVPLSDIIKPITLAEYNAMDAATKLKNAGRQIIDPTGVPTAISIVDGSVSTAKIANSAVSGIKILDEAITESKIADASITDAKINADTYNKLYYAVPDGYISPRDYGAVLDGVTDDRAAFVATLAAANTLGKRIRIDADKMFLDVEETGTKSIFIPDNTWIEGSNKDVQIVVNNILSPAFYLALVDNVTIKDITFTYDQTYDPTYGEDATNFAADFTINQQQVRDYLRDNKAIDFSGVFPVDNGFVSYYYMFLLEAAENVTFDNVTFKSKGETADTFITGVIKMKEQYQPSQTVSNTSAPRTQCKNISLSNIVIDGALMGIQGLVDGFTVNNLKSYRYSDMQDASGNYLGGFDGVDYDFPPPHLFYLNNSSSSTFNTKNVNINDVYDYGKYVGTASVRGTSGINIGYCNSLKLVETQDNVHVSNYKSFRRDGMADIGILSNSSFSNMYSESTTDIFSSTSSYPALRFLGNLTNVVFDNIIIKDNSTTSAIYPIDYGEGNFVTWNNVHVFVKTLNTIDVGTFGIWGSNNKITNSSFNIENHTSTQTLRGIVLNNSTTRDSGANNYYDVTLNGWRDISSDPLNRKSRMLFATAVNTNNNYARVHDTRNNFVIEQVNEIETDTWTRTETVSLGSGTQQALTMTIPSGFAVKKATAIVTSALDAGVTASIGTVSGVATNLIASISNTANSINSNDLNEISNGSLRQIFIRTSTGTFASTGTVKVTLVLTRTSLN</sequence>
<protein>
    <submittedName>
        <fullName evidence="3">Pectate lyase</fullName>
    </submittedName>
</protein>
<organism evidence="3 4">
    <name type="scientific">Cellulophaga phage phi13:2</name>
    <dbReference type="NCBI Taxonomy" id="1328030"/>
    <lineage>
        <taxon>Viruses</taxon>
        <taxon>Duplodnaviria</taxon>
        <taxon>Heunggongvirae</taxon>
        <taxon>Uroviricota</taxon>
        <taxon>Caudoviricetes</taxon>
        <taxon>Pachyviridae</taxon>
        <taxon>Baltivirus</taxon>
        <taxon>Baltivirus phi13duo</taxon>
    </lineage>
</organism>
<keyword evidence="4" id="KW-1185">Reference proteome</keyword>
<dbReference type="KEGG" id="vg:16881426"/>
<dbReference type="Gene3D" id="2.160.20.10">
    <property type="entry name" value="Single-stranded right-handed beta-helix, Pectin lyase-like"/>
    <property type="match status" value="1"/>
</dbReference>
<dbReference type="RefSeq" id="YP_008242111.1">
    <property type="nucleotide sequence ID" value="NC_021803.1"/>
</dbReference>
<reference evidence="3 4" key="1">
    <citation type="journal article" date="2013" name="Proc. Natl. Acad. Sci. U.S.A.">
        <title>Twelve previously unknown phage genera are ubiquitous in global oceans.</title>
        <authorList>
            <person name="Holmfeldt K."/>
            <person name="Solonenko N."/>
            <person name="Shah M."/>
            <person name="Corrier K."/>
            <person name="Riemann L."/>
            <person name="Verberkmoes N.C."/>
            <person name="Sullivan M.B."/>
        </authorList>
    </citation>
    <scope>NUCLEOTIDE SEQUENCE [LARGE SCALE GENOMIC DNA]</scope>
    <source>
        <strain evidence="3">Phi13:2</strain>
    </source>
</reference>
<evidence type="ECO:0000256" key="1">
    <source>
        <dbReference type="ARBA" id="ARBA00004328"/>
    </source>
</evidence>
<dbReference type="GO" id="GO:0044423">
    <property type="term" value="C:virion component"/>
    <property type="evidence" value="ECO:0007669"/>
    <property type="project" value="UniProtKB-KW"/>
</dbReference>
<keyword evidence="2" id="KW-0946">Virion</keyword>
<evidence type="ECO:0000256" key="2">
    <source>
        <dbReference type="ARBA" id="ARBA00022844"/>
    </source>
</evidence>
<dbReference type="InterPro" id="IPR012334">
    <property type="entry name" value="Pectin_lyas_fold"/>
</dbReference>
<keyword evidence="3" id="KW-0456">Lyase</keyword>
<accession>S0A2Q6</accession>
<dbReference type="GO" id="GO:0019058">
    <property type="term" value="P:viral life cycle"/>
    <property type="evidence" value="ECO:0007669"/>
    <property type="project" value="UniProtKB-ARBA"/>
</dbReference>
<name>S0A2Q6_9CAUD</name>
<gene>
    <name evidence="3" type="ORF">Phi13:2_gp086</name>
</gene>
<reference evidence="4" key="2">
    <citation type="submission" date="2013-03" db="EMBL/GenBank/DDBJ databases">
        <title>The Cellulophaga phages: a novel, diverse, and globally ubiquitous model system.</title>
        <authorList>
            <person name="Holmfeldt K."/>
            <person name="Solonenko N."/>
            <person name="Shah M."/>
            <person name="Corrier K."/>
            <person name="Riemann L."/>
            <person name="VerBerkmoes N.C."/>
            <person name="Sullivan M.B."/>
        </authorList>
    </citation>
    <scope>NUCLEOTIDE SEQUENCE [LARGE SCALE GENOMIC DNA]</scope>
</reference>
<dbReference type="SUPFAM" id="SSF51126">
    <property type="entry name" value="Pectin lyase-like"/>
    <property type="match status" value="1"/>
</dbReference>
<dbReference type="EMBL" id="KC821633">
    <property type="protein sequence ID" value="AGO49696.1"/>
    <property type="molecule type" value="Genomic_DNA"/>
</dbReference>